<dbReference type="AlphaFoldDB" id="A0A835DIU9"/>
<gene>
    <name evidence="2" type="ORF">HHK36_012635</name>
</gene>
<feature type="compositionally biased region" description="Polar residues" evidence="1">
    <location>
        <begin position="17"/>
        <end position="26"/>
    </location>
</feature>
<dbReference type="EMBL" id="JABCRI010000008">
    <property type="protein sequence ID" value="KAF8401689.1"/>
    <property type="molecule type" value="Genomic_DNA"/>
</dbReference>
<evidence type="ECO:0000256" key="1">
    <source>
        <dbReference type="SAM" id="MobiDB-lite"/>
    </source>
</evidence>
<organism evidence="2 3">
    <name type="scientific">Tetracentron sinense</name>
    <name type="common">Spur-leaf</name>
    <dbReference type="NCBI Taxonomy" id="13715"/>
    <lineage>
        <taxon>Eukaryota</taxon>
        <taxon>Viridiplantae</taxon>
        <taxon>Streptophyta</taxon>
        <taxon>Embryophyta</taxon>
        <taxon>Tracheophyta</taxon>
        <taxon>Spermatophyta</taxon>
        <taxon>Magnoliopsida</taxon>
        <taxon>Trochodendrales</taxon>
        <taxon>Trochodendraceae</taxon>
        <taxon>Tetracentron</taxon>
    </lineage>
</organism>
<dbReference type="Proteomes" id="UP000655225">
    <property type="component" value="Unassembled WGS sequence"/>
</dbReference>
<sequence length="141" mass="15645">MKMYPSLQEDEKLPKFSQDTQKSPKTGNGLVGWFRGYKGYASSGAEAKRDVGLPTHFFKQHSSLIPVGVGLRKMAVDEIPEIIGGLVSLLAKSVSKDEEEPLPEHTQNMLDEEKGVDHHHHGHGWELTVEVPATCSLRSIR</sequence>
<keyword evidence="3" id="KW-1185">Reference proteome</keyword>
<feature type="region of interest" description="Disordered" evidence="1">
    <location>
        <begin position="1"/>
        <end position="27"/>
    </location>
</feature>
<name>A0A835DIU9_TETSI</name>
<evidence type="ECO:0000313" key="2">
    <source>
        <dbReference type="EMBL" id="KAF8401689.1"/>
    </source>
</evidence>
<evidence type="ECO:0000313" key="3">
    <source>
        <dbReference type="Proteomes" id="UP000655225"/>
    </source>
</evidence>
<accession>A0A835DIU9</accession>
<protein>
    <submittedName>
        <fullName evidence="2">Uncharacterized protein</fullName>
    </submittedName>
</protein>
<comment type="caution">
    <text evidence="2">The sequence shown here is derived from an EMBL/GenBank/DDBJ whole genome shotgun (WGS) entry which is preliminary data.</text>
</comment>
<proteinExistence type="predicted"/>
<reference evidence="2 3" key="1">
    <citation type="submission" date="2020-04" db="EMBL/GenBank/DDBJ databases">
        <title>Plant Genome Project.</title>
        <authorList>
            <person name="Zhang R.-G."/>
        </authorList>
    </citation>
    <scope>NUCLEOTIDE SEQUENCE [LARGE SCALE GENOMIC DNA]</scope>
    <source>
        <strain evidence="2">YNK0</strain>
        <tissue evidence="2">Leaf</tissue>
    </source>
</reference>